<sequence>MDSETFTERLEGIDETIAELEERINEDADLDVAEVLPSAMDVVEELLRSYAAREGKELPEDGELLDIQKAFVKGEPSLNAVRDNVRELIYYHNCLEMDRRDALPEKAGRMAVRTARHLYLYLRSRAEQAGYLV</sequence>
<dbReference type="EMBL" id="FOMJ01000012">
    <property type="protein sequence ID" value="SFD90349.1"/>
    <property type="molecule type" value="Genomic_DNA"/>
</dbReference>
<dbReference type="AlphaFoldDB" id="A0A1I1W5S4"/>
<keyword evidence="1" id="KW-0175">Coiled coil</keyword>
<evidence type="ECO:0000313" key="3">
    <source>
        <dbReference type="Proteomes" id="UP000198611"/>
    </source>
</evidence>
<organism evidence="2 3">
    <name type="scientific">Thiohalospira halophila DSM 15071</name>
    <dbReference type="NCBI Taxonomy" id="1123397"/>
    <lineage>
        <taxon>Bacteria</taxon>
        <taxon>Pseudomonadati</taxon>
        <taxon>Pseudomonadota</taxon>
        <taxon>Gammaproteobacteria</taxon>
        <taxon>Thiohalospirales</taxon>
        <taxon>Thiohalospiraceae</taxon>
        <taxon>Thiohalospira</taxon>
    </lineage>
</organism>
<evidence type="ECO:0000256" key="1">
    <source>
        <dbReference type="SAM" id="Coils"/>
    </source>
</evidence>
<evidence type="ECO:0000313" key="2">
    <source>
        <dbReference type="EMBL" id="SFD90349.1"/>
    </source>
</evidence>
<name>A0A1I1W5S4_9GAMM</name>
<dbReference type="Proteomes" id="UP000198611">
    <property type="component" value="Unassembled WGS sequence"/>
</dbReference>
<proteinExistence type="predicted"/>
<accession>A0A1I1W5S4</accession>
<protein>
    <submittedName>
        <fullName evidence="2">Uncharacterized protein</fullName>
    </submittedName>
</protein>
<keyword evidence="3" id="KW-1185">Reference proteome</keyword>
<dbReference type="OrthoDB" id="8561164at2"/>
<gene>
    <name evidence="2" type="ORF">SAMN05660831_02571</name>
</gene>
<reference evidence="2 3" key="1">
    <citation type="submission" date="2016-10" db="EMBL/GenBank/DDBJ databases">
        <authorList>
            <person name="de Groot N.N."/>
        </authorList>
    </citation>
    <scope>NUCLEOTIDE SEQUENCE [LARGE SCALE GENOMIC DNA]</scope>
    <source>
        <strain evidence="2 3">HL3</strain>
    </source>
</reference>
<dbReference type="RefSeq" id="WP_093429181.1">
    <property type="nucleotide sequence ID" value="NZ_FOMJ01000012.1"/>
</dbReference>
<feature type="coiled-coil region" evidence="1">
    <location>
        <begin position="3"/>
        <end position="30"/>
    </location>
</feature>
<dbReference type="STRING" id="1123397.SAMN05660831_02571"/>